<protein>
    <submittedName>
        <fullName evidence="1">Oxidoreductase</fullName>
    </submittedName>
</protein>
<organism evidence="1 2">
    <name type="scientific">Paenibacillus radicis</name>
    <name type="common">ex Xue et al. 2023</name>
    <dbReference type="NCBI Taxonomy" id="2972489"/>
    <lineage>
        <taxon>Bacteria</taxon>
        <taxon>Bacillati</taxon>
        <taxon>Bacillota</taxon>
        <taxon>Bacilli</taxon>
        <taxon>Bacillales</taxon>
        <taxon>Paenibacillaceae</taxon>
        <taxon>Paenibacillus</taxon>
    </lineage>
</organism>
<reference evidence="1 2" key="1">
    <citation type="submission" date="2022-08" db="EMBL/GenBank/DDBJ databases">
        <title>Paenibacillus endoradicis sp. nov., Paenibacillus radicibacter sp. nov and Paenibacillus pararadicis sp. nov., three cold-adapted plant growth-promoting bacteria isolated from root of Larix gmelinii in Great Khingan.</title>
        <authorList>
            <person name="Xue H."/>
        </authorList>
    </citation>
    <scope>NUCLEOTIDE SEQUENCE [LARGE SCALE GENOMIC DNA]</scope>
    <source>
        <strain evidence="1 2">N5-1-1-5</strain>
    </source>
</reference>
<dbReference type="RefSeq" id="WP_258211742.1">
    <property type="nucleotide sequence ID" value="NZ_JANQBD010000002.1"/>
</dbReference>
<dbReference type="EMBL" id="JANQBD010000002">
    <property type="protein sequence ID" value="MCR8630119.1"/>
    <property type="molecule type" value="Genomic_DNA"/>
</dbReference>
<dbReference type="Proteomes" id="UP001300012">
    <property type="component" value="Unassembled WGS sequence"/>
</dbReference>
<accession>A0ABT1YCH8</accession>
<evidence type="ECO:0000313" key="2">
    <source>
        <dbReference type="Proteomes" id="UP001300012"/>
    </source>
</evidence>
<evidence type="ECO:0000313" key="1">
    <source>
        <dbReference type="EMBL" id="MCR8630119.1"/>
    </source>
</evidence>
<name>A0ABT1YCH8_9BACL</name>
<gene>
    <name evidence="1" type="ORF">NV381_02775</name>
</gene>
<comment type="caution">
    <text evidence="1">The sequence shown here is derived from an EMBL/GenBank/DDBJ whole genome shotgun (WGS) entry which is preliminary data.</text>
</comment>
<keyword evidence="2" id="KW-1185">Reference proteome</keyword>
<proteinExistence type="predicted"/>
<sequence>MKLINCLDTRLSSRYEELDPNQDGNKNTLFADIIIDGISLYKRLIKYDMVPALGWGTNENQRLMIDYFLLRKPHEYLYYRYLILVCPLCGDEECGFISVKIDKEEDIIIWKDFILERDNKKIDIGPFYFNWDNYSSVINNTNGTAGVSIEKPCLCWVISLSEHAS</sequence>